<organism evidence="1 2">
    <name type="scientific">Malus domestica</name>
    <name type="common">Apple</name>
    <name type="synonym">Pyrus malus</name>
    <dbReference type="NCBI Taxonomy" id="3750"/>
    <lineage>
        <taxon>Eukaryota</taxon>
        <taxon>Viridiplantae</taxon>
        <taxon>Streptophyta</taxon>
        <taxon>Embryophyta</taxon>
        <taxon>Tracheophyta</taxon>
        <taxon>Spermatophyta</taxon>
        <taxon>Magnoliopsida</taxon>
        <taxon>eudicotyledons</taxon>
        <taxon>Gunneridae</taxon>
        <taxon>Pentapetalae</taxon>
        <taxon>rosids</taxon>
        <taxon>fabids</taxon>
        <taxon>Rosales</taxon>
        <taxon>Rosaceae</taxon>
        <taxon>Amygdaloideae</taxon>
        <taxon>Maleae</taxon>
        <taxon>Malus</taxon>
    </lineage>
</organism>
<dbReference type="Proteomes" id="UP000290289">
    <property type="component" value="Chromosome 3"/>
</dbReference>
<evidence type="ECO:0000313" key="1">
    <source>
        <dbReference type="EMBL" id="RXI03519.1"/>
    </source>
</evidence>
<comment type="caution">
    <text evidence="1">The sequence shown here is derived from an EMBL/GenBank/DDBJ whole genome shotgun (WGS) entry which is preliminary data.</text>
</comment>
<keyword evidence="2" id="KW-1185">Reference proteome</keyword>
<sequence length="76" mass="8788">MGYALCENSLNDPTVKLVCIYFEIAYAKNCKNKHSKINFVSLLDLRLFAIFGICDFEAYTNKFDGWIFKTSFIQCV</sequence>
<protein>
    <submittedName>
        <fullName evidence="1">Uncharacterized protein</fullName>
    </submittedName>
</protein>
<proteinExistence type="predicted"/>
<reference evidence="1 2" key="1">
    <citation type="submission" date="2018-10" db="EMBL/GenBank/DDBJ databases">
        <title>A high-quality apple genome assembly.</title>
        <authorList>
            <person name="Hu J."/>
        </authorList>
    </citation>
    <scope>NUCLEOTIDE SEQUENCE [LARGE SCALE GENOMIC DNA]</scope>
    <source>
        <strain evidence="2">cv. HFTH1</strain>
        <tissue evidence="1">Young leaf</tissue>
    </source>
</reference>
<dbReference type="EMBL" id="RDQH01000329">
    <property type="protein sequence ID" value="RXI03519.1"/>
    <property type="molecule type" value="Genomic_DNA"/>
</dbReference>
<accession>A0A498K5I9</accession>
<dbReference type="AlphaFoldDB" id="A0A498K5I9"/>
<gene>
    <name evidence="1" type="ORF">DVH24_004171</name>
</gene>
<evidence type="ECO:0000313" key="2">
    <source>
        <dbReference type="Proteomes" id="UP000290289"/>
    </source>
</evidence>
<name>A0A498K5I9_MALDO</name>